<dbReference type="InterPro" id="IPR006091">
    <property type="entry name" value="Acyl-CoA_Oxase/DH_mid-dom"/>
</dbReference>
<evidence type="ECO:0000259" key="2">
    <source>
        <dbReference type="Pfam" id="PF00441"/>
    </source>
</evidence>
<dbReference type="EMBL" id="JBHSBV010000005">
    <property type="protein sequence ID" value="MFC4202206.1"/>
    <property type="molecule type" value="Genomic_DNA"/>
</dbReference>
<name>A0ABV8P0X0_9BURK</name>
<dbReference type="RefSeq" id="WP_217965709.1">
    <property type="nucleotide sequence ID" value="NZ_JAHTBN010000008.1"/>
</dbReference>
<organism evidence="5 6">
    <name type="scientific">Candidimonas humi</name>
    <dbReference type="NCBI Taxonomy" id="683355"/>
    <lineage>
        <taxon>Bacteria</taxon>
        <taxon>Pseudomonadati</taxon>
        <taxon>Pseudomonadota</taxon>
        <taxon>Betaproteobacteria</taxon>
        <taxon>Burkholderiales</taxon>
        <taxon>Alcaligenaceae</taxon>
        <taxon>Candidimonas</taxon>
    </lineage>
</organism>
<dbReference type="PROSITE" id="PS00073">
    <property type="entry name" value="ACYL_COA_DH_2"/>
    <property type="match status" value="1"/>
</dbReference>
<keyword evidence="6" id="KW-1185">Reference proteome</keyword>
<gene>
    <name evidence="5" type="ORF">ACFOY1_14700</name>
</gene>
<feature type="domain" description="Adaptive response protein AidB N-terminal" evidence="4">
    <location>
        <begin position="10"/>
        <end position="163"/>
    </location>
</feature>
<evidence type="ECO:0000259" key="4">
    <source>
        <dbReference type="Pfam" id="PF18158"/>
    </source>
</evidence>
<dbReference type="InterPro" id="IPR009075">
    <property type="entry name" value="AcylCo_DH/oxidase_C"/>
</dbReference>
<dbReference type="PANTHER" id="PTHR42707">
    <property type="entry name" value="ACYL-COA DEHYDROGENASE"/>
    <property type="match status" value="1"/>
</dbReference>
<keyword evidence="1" id="KW-0285">Flavoprotein</keyword>
<dbReference type="PANTHER" id="PTHR42707:SF3">
    <property type="entry name" value="ACYL-COA DEHYDROGENASE AIDB-RELATED"/>
    <property type="match status" value="1"/>
</dbReference>
<dbReference type="InterPro" id="IPR006089">
    <property type="entry name" value="Acyl-CoA_DH_CS"/>
</dbReference>
<feature type="domain" description="Acyl-CoA oxidase/dehydrogenase middle" evidence="3">
    <location>
        <begin position="179"/>
        <end position="276"/>
    </location>
</feature>
<dbReference type="Pfam" id="PF02770">
    <property type="entry name" value="Acyl-CoA_dh_M"/>
    <property type="match status" value="1"/>
</dbReference>
<dbReference type="InterPro" id="IPR041504">
    <property type="entry name" value="AidB_N"/>
</dbReference>
<reference evidence="6" key="1">
    <citation type="journal article" date="2019" name="Int. J. Syst. Evol. Microbiol.">
        <title>The Global Catalogue of Microorganisms (GCM) 10K type strain sequencing project: providing services to taxonomists for standard genome sequencing and annotation.</title>
        <authorList>
            <consortium name="The Broad Institute Genomics Platform"/>
            <consortium name="The Broad Institute Genome Sequencing Center for Infectious Disease"/>
            <person name="Wu L."/>
            <person name="Ma J."/>
        </authorList>
    </citation>
    <scope>NUCLEOTIDE SEQUENCE [LARGE SCALE GENOMIC DNA]</scope>
    <source>
        <strain evidence="6">LMG 24813</strain>
    </source>
</reference>
<dbReference type="InterPro" id="IPR052904">
    <property type="entry name" value="Acyl-CoA_dehydrogenase-like"/>
</dbReference>
<dbReference type="Pfam" id="PF00441">
    <property type="entry name" value="Acyl-CoA_dh_1"/>
    <property type="match status" value="1"/>
</dbReference>
<dbReference type="Proteomes" id="UP001595848">
    <property type="component" value="Unassembled WGS sequence"/>
</dbReference>
<evidence type="ECO:0000259" key="3">
    <source>
        <dbReference type="Pfam" id="PF02770"/>
    </source>
</evidence>
<accession>A0ABV8P0X0</accession>
<evidence type="ECO:0000313" key="5">
    <source>
        <dbReference type="EMBL" id="MFC4202206.1"/>
    </source>
</evidence>
<feature type="domain" description="Acyl-CoA dehydrogenase/oxidase C-terminal" evidence="2">
    <location>
        <begin position="286"/>
        <end position="440"/>
    </location>
</feature>
<proteinExistence type="predicted"/>
<evidence type="ECO:0000256" key="1">
    <source>
        <dbReference type="ARBA" id="ARBA00022630"/>
    </source>
</evidence>
<protein>
    <submittedName>
        <fullName evidence="5">Acyl-CoA dehydrogenase family protein</fullName>
    </submittedName>
</protein>
<comment type="caution">
    <text evidence="5">The sequence shown here is derived from an EMBL/GenBank/DDBJ whole genome shotgun (WGS) entry which is preliminary data.</text>
</comment>
<evidence type="ECO:0000313" key="6">
    <source>
        <dbReference type="Proteomes" id="UP001595848"/>
    </source>
</evidence>
<sequence length="545" mass="59016">MIEATHEVTNQVPDFGDYNLYLSDTVLRAAVQRAGAQGHDEALSHYGERLGRAQTRLWARDANRHPPELESYDARGYRVDRVHFHPHWHQFLRMAFAHGMHCGAWAEPGGGAHAARAASYLLHGQVEAGSLCPITMTAAAIPLLRKEPWFGQVRDRLYSLQYDERDVPLAEKTGMMVGMGLTEKQGGSDLRGTATTAAPVGAAGRGERYLLRGHKWFFSSPTSDAHLVLARHGESLSCFYVPRWTDAGEKNRVEIQRLKDKLGNRSNASAEVEFRDAHGVLVGEEGRGIATLIEMAAHTRLDCVLGSTALLRQALVQALHHARHRRAFGSTLADHALMRCVLLDLAIESEAATVLALRLASAFDGGDNPLQQAYRRILTPAAKFWVCKRTVAAVAECMEVCGGNGYIEDGPMPRLYREAPVNSIWEGSGNIMCLDVLRALKDSPEAAAALLDALARDSAGDPLLKDAAEGLISLLRAGGSGLESAARHVARDLVLLAQAGLLRRHAPQALADIFVRTRFGRAGGVFGLGVPAAAAQGLLERAGVP</sequence>
<dbReference type="Pfam" id="PF18158">
    <property type="entry name" value="AidB_N"/>
    <property type="match status" value="1"/>
</dbReference>